<organism evidence="2">
    <name type="scientific">uncultured Thermomicrobiales bacterium</name>
    <dbReference type="NCBI Taxonomy" id="1645740"/>
    <lineage>
        <taxon>Bacteria</taxon>
        <taxon>Pseudomonadati</taxon>
        <taxon>Thermomicrobiota</taxon>
        <taxon>Thermomicrobia</taxon>
        <taxon>Thermomicrobiales</taxon>
        <taxon>environmental samples</taxon>
    </lineage>
</organism>
<reference evidence="2" key="1">
    <citation type="submission" date="2020-02" db="EMBL/GenBank/DDBJ databases">
        <authorList>
            <person name="Meier V. D."/>
        </authorList>
    </citation>
    <scope>NUCLEOTIDE SEQUENCE</scope>
    <source>
        <strain evidence="2">AVDCRST_MAG70</strain>
    </source>
</reference>
<proteinExistence type="predicted"/>
<name>A0A6J4VDC7_9BACT</name>
<sequence length="82" mass="9187">MGTTRRRGAAEPRMGRLGTAIYLACLVVFAALVVMAIYTDLWWLAAVVAVMAIVFVYAGWFVLARAWRIPPAIPRRPVRRRG</sequence>
<keyword evidence="1" id="KW-0472">Membrane</keyword>
<dbReference type="AlphaFoldDB" id="A0A6J4VDC7"/>
<keyword evidence="2" id="KW-0560">Oxidoreductase</keyword>
<accession>A0A6J4VDC7</accession>
<keyword evidence="1" id="KW-0812">Transmembrane</keyword>
<evidence type="ECO:0000313" key="2">
    <source>
        <dbReference type="EMBL" id="CAA9570934.1"/>
    </source>
</evidence>
<evidence type="ECO:0000256" key="1">
    <source>
        <dbReference type="SAM" id="Phobius"/>
    </source>
</evidence>
<dbReference type="GO" id="GO:0016491">
    <property type="term" value="F:oxidoreductase activity"/>
    <property type="evidence" value="ECO:0007669"/>
    <property type="project" value="UniProtKB-KW"/>
</dbReference>
<protein>
    <submittedName>
        <fullName evidence="2">Anaerobic dimethyl sulfoxide reductase chain C</fullName>
        <ecNumber evidence="2">1.8.5.3</ecNumber>
    </submittedName>
</protein>
<dbReference type="EMBL" id="CADCWH010000398">
    <property type="protein sequence ID" value="CAA9570934.1"/>
    <property type="molecule type" value="Genomic_DNA"/>
</dbReference>
<keyword evidence="1" id="KW-1133">Transmembrane helix</keyword>
<dbReference type="EC" id="1.8.5.3" evidence="2"/>
<feature type="transmembrane region" description="Helical" evidence="1">
    <location>
        <begin position="20"/>
        <end position="38"/>
    </location>
</feature>
<gene>
    <name evidence="2" type="ORF">AVDCRST_MAG70-2496</name>
</gene>
<feature type="transmembrane region" description="Helical" evidence="1">
    <location>
        <begin position="44"/>
        <end position="67"/>
    </location>
</feature>